<dbReference type="EMBL" id="FNAE01000007">
    <property type="protein sequence ID" value="SDF31797.1"/>
    <property type="molecule type" value="Genomic_DNA"/>
</dbReference>
<dbReference type="PANTHER" id="PTHR30126">
    <property type="entry name" value="HTH-TYPE TRANSCRIPTIONAL REGULATOR"/>
    <property type="match status" value="1"/>
</dbReference>
<dbReference type="InterPro" id="IPR036390">
    <property type="entry name" value="WH_DNA-bd_sf"/>
</dbReference>
<gene>
    <name evidence="7" type="ORF">SAMN05216575_10735</name>
    <name evidence="6" type="ORF">SIM71_21290</name>
</gene>
<dbReference type="Proteomes" id="UP001278050">
    <property type="component" value="Unassembled WGS sequence"/>
</dbReference>
<evidence type="ECO:0000313" key="6">
    <source>
        <dbReference type="EMBL" id="MDX5994604.1"/>
    </source>
</evidence>
<evidence type="ECO:0000259" key="5">
    <source>
        <dbReference type="PROSITE" id="PS50931"/>
    </source>
</evidence>
<evidence type="ECO:0000256" key="1">
    <source>
        <dbReference type="ARBA" id="ARBA00009437"/>
    </source>
</evidence>
<dbReference type="PANTHER" id="PTHR30126:SF91">
    <property type="entry name" value="LYSR FAMILY TRANSCRIPTIONAL REGULATOR"/>
    <property type="match status" value="1"/>
</dbReference>
<dbReference type="SUPFAM" id="SSF53850">
    <property type="entry name" value="Periplasmic binding protein-like II"/>
    <property type="match status" value="1"/>
</dbReference>
<protein>
    <submittedName>
        <fullName evidence="7">DNA-binding transcriptional regulator, LysR family</fullName>
    </submittedName>
    <submittedName>
        <fullName evidence="6">LysR family transcriptional regulator</fullName>
    </submittedName>
</protein>
<organism evidence="7 8">
    <name type="scientific">Ectopseudomonas alcaliphila</name>
    <dbReference type="NCBI Taxonomy" id="101564"/>
    <lineage>
        <taxon>Bacteria</taxon>
        <taxon>Pseudomonadati</taxon>
        <taxon>Pseudomonadota</taxon>
        <taxon>Gammaproteobacteria</taxon>
        <taxon>Pseudomonadales</taxon>
        <taxon>Pseudomonadaceae</taxon>
        <taxon>Ectopseudomonas</taxon>
    </lineage>
</organism>
<dbReference type="AlphaFoldDB" id="A0A1G7K3S0"/>
<accession>A0A1G7K3S0</accession>
<dbReference type="Proteomes" id="UP000182413">
    <property type="component" value="Unassembled WGS sequence"/>
</dbReference>
<dbReference type="Pfam" id="PF00126">
    <property type="entry name" value="HTH_1"/>
    <property type="match status" value="1"/>
</dbReference>
<dbReference type="SUPFAM" id="SSF46785">
    <property type="entry name" value="Winged helix' DNA-binding domain"/>
    <property type="match status" value="1"/>
</dbReference>
<comment type="similarity">
    <text evidence="1">Belongs to the LysR transcriptional regulatory family.</text>
</comment>
<dbReference type="GO" id="GO:0003700">
    <property type="term" value="F:DNA-binding transcription factor activity"/>
    <property type="evidence" value="ECO:0007669"/>
    <property type="project" value="InterPro"/>
</dbReference>
<dbReference type="InterPro" id="IPR005119">
    <property type="entry name" value="LysR_subst-bd"/>
</dbReference>
<reference evidence="6 9" key="2">
    <citation type="submission" date="2023-11" db="EMBL/GenBank/DDBJ databases">
        <title>MicrobeMod: A computational toolkit for identifying prokaryotic methylation and restriction-modification with nanopore sequencing.</title>
        <authorList>
            <person name="Crits-Christoph A."/>
            <person name="Kang S.C."/>
            <person name="Lee H."/>
            <person name="Ostrov N."/>
        </authorList>
    </citation>
    <scope>NUCLEOTIDE SEQUENCE [LARGE SCALE GENOMIC DNA]</scope>
    <source>
        <strain evidence="6 9">ATCC BAA-571</strain>
    </source>
</reference>
<keyword evidence="4" id="KW-0804">Transcription</keyword>
<dbReference type="PROSITE" id="PS50931">
    <property type="entry name" value="HTH_LYSR"/>
    <property type="match status" value="1"/>
</dbReference>
<dbReference type="CDD" id="cd05466">
    <property type="entry name" value="PBP2_LTTR_substrate"/>
    <property type="match status" value="1"/>
</dbReference>
<keyword evidence="3 7" id="KW-0238">DNA-binding</keyword>
<dbReference type="Gene3D" id="1.10.10.10">
    <property type="entry name" value="Winged helix-like DNA-binding domain superfamily/Winged helix DNA-binding domain"/>
    <property type="match status" value="1"/>
</dbReference>
<dbReference type="Gene3D" id="3.40.190.290">
    <property type="match status" value="1"/>
</dbReference>
<evidence type="ECO:0000256" key="4">
    <source>
        <dbReference type="ARBA" id="ARBA00023163"/>
    </source>
</evidence>
<dbReference type="GO" id="GO:0000976">
    <property type="term" value="F:transcription cis-regulatory region binding"/>
    <property type="evidence" value="ECO:0007669"/>
    <property type="project" value="TreeGrafter"/>
</dbReference>
<reference evidence="7 8" key="1">
    <citation type="submission" date="2016-10" db="EMBL/GenBank/DDBJ databases">
        <authorList>
            <person name="de Groot N.N."/>
        </authorList>
    </citation>
    <scope>NUCLEOTIDE SEQUENCE [LARGE SCALE GENOMIC DNA]</scope>
    <source>
        <strain evidence="7 8">JCM 10630</strain>
    </source>
</reference>
<evidence type="ECO:0000313" key="9">
    <source>
        <dbReference type="Proteomes" id="UP001278050"/>
    </source>
</evidence>
<keyword evidence="9" id="KW-1185">Reference proteome</keyword>
<proteinExistence type="inferred from homology"/>
<dbReference type="InterPro" id="IPR000847">
    <property type="entry name" value="LysR_HTH_N"/>
</dbReference>
<feature type="domain" description="HTH lysR-type" evidence="5">
    <location>
        <begin position="3"/>
        <end position="60"/>
    </location>
</feature>
<dbReference type="EMBL" id="JAWXXP010000001">
    <property type="protein sequence ID" value="MDX5994604.1"/>
    <property type="molecule type" value="Genomic_DNA"/>
</dbReference>
<dbReference type="RefSeq" id="WP_074680824.1">
    <property type="nucleotide sequence ID" value="NZ_CBCSET010000002.1"/>
</dbReference>
<evidence type="ECO:0000313" key="8">
    <source>
        <dbReference type="Proteomes" id="UP000182413"/>
    </source>
</evidence>
<name>A0A1G7K3S0_9GAMM</name>
<dbReference type="Pfam" id="PF03466">
    <property type="entry name" value="LysR_substrate"/>
    <property type="match status" value="1"/>
</dbReference>
<keyword evidence="2" id="KW-0805">Transcription regulation</keyword>
<dbReference type="OrthoDB" id="196624at2"/>
<evidence type="ECO:0000256" key="2">
    <source>
        <dbReference type="ARBA" id="ARBA00023015"/>
    </source>
</evidence>
<sequence length="301" mass="33299">MAFSSDSLAIFLAVLDGGSFSAAARRLGRVPSAVSMAIAQLEAELDLLLFDRTTRKALPTAAALALEPQARQVICQLNLLDAQALQLHKGLEQRLSIAIAPELLTGRWSLPLATLAEEFPGLEVEVRSATQTDAVRMLHEGTVQLAVMFERPGNDERESFLEAGSQLLLAVVSPQHALAQERNLSVREELLAEQRQIMVASGRPDGADPRMLLSRRIWLTDSYLATLDFVQAGLGWAYLPQPLAQPLIVAGAITEVRFNNMTSRLRLWVDVIWMKSRPLGLGARRYLELMRQVFRDEPPRA</sequence>
<evidence type="ECO:0000256" key="3">
    <source>
        <dbReference type="ARBA" id="ARBA00023125"/>
    </source>
</evidence>
<dbReference type="InterPro" id="IPR036388">
    <property type="entry name" value="WH-like_DNA-bd_sf"/>
</dbReference>
<evidence type="ECO:0000313" key="7">
    <source>
        <dbReference type="EMBL" id="SDF31797.1"/>
    </source>
</evidence>